<protein>
    <submittedName>
        <fullName evidence="1">Uncharacterized protein</fullName>
    </submittedName>
</protein>
<dbReference type="Pfam" id="PF19614">
    <property type="entry name" value="DUF6119"/>
    <property type="match status" value="1"/>
</dbReference>
<keyword evidence="2" id="KW-1185">Reference proteome</keyword>
<comment type="caution">
    <text evidence="1">The sequence shown here is derived from an EMBL/GenBank/DDBJ whole genome shotgun (WGS) entry which is preliminary data.</text>
</comment>
<reference evidence="1 2" key="1">
    <citation type="submission" date="2019-04" db="EMBL/GenBank/DDBJ databases">
        <title>Herbidospora sp. NEAU-GS14.nov., a novel actinomycete isolated from soil.</title>
        <authorList>
            <person name="Han L."/>
        </authorList>
    </citation>
    <scope>NUCLEOTIDE SEQUENCE [LARGE SCALE GENOMIC DNA]</scope>
    <source>
        <strain evidence="1 2">NEAU-GS14</strain>
    </source>
</reference>
<dbReference type="Proteomes" id="UP000308705">
    <property type="component" value="Unassembled WGS sequence"/>
</dbReference>
<name>A0A4U3MDY7_9ACTN</name>
<evidence type="ECO:0000313" key="2">
    <source>
        <dbReference type="Proteomes" id="UP000308705"/>
    </source>
</evidence>
<gene>
    <name evidence="1" type="ORF">FDA94_17235</name>
</gene>
<dbReference type="RefSeq" id="WP_137248085.1">
    <property type="nucleotide sequence ID" value="NZ_SZQA01000015.1"/>
</dbReference>
<proteinExistence type="predicted"/>
<organism evidence="1 2">
    <name type="scientific">Herbidospora galbida</name>
    <dbReference type="NCBI Taxonomy" id="2575442"/>
    <lineage>
        <taxon>Bacteria</taxon>
        <taxon>Bacillati</taxon>
        <taxon>Actinomycetota</taxon>
        <taxon>Actinomycetes</taxon>
        <taxon>Streptosporangiales</taxon>
        <taxon>Streptosporangiaceae</taxon>
        <taxon>Herbidospora</taxon>
    </lineage>
</organism>
<dbReference type="EMBL" id="SZQA01000015">
    <property type="protein sequence ID" value="TKK87568.1"/>
    <property type="molecule type" value="Genomic_DNA"/>
</dbReference>
<evidence type="ECO:0000313" key="1">
    <source>
        <dbReference type="EMBL" id="TKK87568.1"/>
    </source>
</evidence>
<dbReference type="AlphaFoldDB" id="A0A4U3MDY7"/>
<dbReference type="InterPro" id="IPR026487">
    <property type="entry name" value="CHP04141"/>
</dbReference>
<sequence length="266" mass="28508">MSRCRPLLPRAELDARLDARIDARIDGDAVRWSVVVPSACRAAHARADRFRVKVGSVSGYRDTVDVAYVLQRALLQPAGERVAALRSGIIRMYAGSKDIGGARVPAWLQAVMDDRWALVDGEWRELDPDRLAGALARIRPLFGADPGLPAWHPGESPRVYAANAGNLRPDLLALPGGELGDLLTARGDLMYVTTVAGLGHVATAVATAARSRFAGGTRPLRVVFVVLSVTPVPPERLFPLVRLSLADAARTLGDLGVGVEVVIHRP</sequence>
<dbReference type="OrthoDB" id="3533853at2"/>
<accession>A0A4U3MDY7</accession>